<keyword evidence="3" id="KW-1185">Reference proteome</keyword>
<keyword evidence="1" id="KW-0472">Membrane</keyword>
<evidence type="ECO:0000256" key="1">
    <source>
        <dbReference type="SAM" id="Phobius"/>
    </source>
</evidence>
<accession>A0ABX7TAE6</accession>
<sequence length="55" mass="6027">MEASAWDNLGFVEIIFSGAVALGIGFWQLWSVNKEIAKDKEKAAAKEAAEKSKIE</sequence>
<evidence type="ECO:0000313" key="2">
    <source>
        <dbReference type="EMBL" id="QTD57372.1"/>
    </source>
</evidence>
<organism evidence="2 3">
    <name type="scientific">Parasphingorhabdus cellanae</name>
    <dbReference type="NCBI Taxonomy" id="2806553"/>
    <lineage>
        <taxon>Bacteria</taxon>
        <taxon>Pseudomonadati</taxon>
        <taxon>Pseudomonadota</taxon>
        <taxon>Alphaproteobacteria</taxon>
        <taxon>Sphingomonadales</taxon>
        <taxon>Sphingomonadaceae</taxon>
        <taxon>Parasphingorhabdus</taxon>
    </lineage>
</organism>
<proteinExistence type="predicted"/>
<evidence type="ECO:0000313" key="3">
    <source>
        <dbReference type="Proteomes" id="UP000663923"/>
    </source>
</evidence>
<protein>
    <submittedName>
        <fullName evidence="2">Uncharacterized protein</fullName>
    </submittedName>
</protein>
<feature type="transmembrane region" description="Helical" evidence="1">
    <location>
        <begin position="14"/>
        <end position="32"/>
    </location>
</feature>
<dbReference type="Proteomes" id="UP000663923">
    <property type="component" value="Chromosome"/>
</dbReference>
<name>A0ABX7TAE6_9SPHN</name>
<gene>
    <name evidence="2" type="ORF">J4G78_07560</name>
</gene>
<dbReference type="RefSeq" id="WP_207989784.1">
    <property type="nucleotide sequence ID" value="NZ_CP071794.1"/>
</dbReference>
<keyword evidence="1" id="KW-0812">Transmembrane</keyword>
<reference evidence="2 3" key="1">
    <citation type="submission" date="2021-03" db="EMBL/GenBank/DDBJ databases">
        <title>Complete genome of Parasphingorhabdus_sp.JHSY0214.</title>
        <authorList>
            <person name="Yoo J.H."/>
            <person name="Bae J.W."/>
        </authorList>
    </citation>
    <scope>NUCLEOTIDE SEQUENCE [LARGE SCALE GENOMIC DNA]</scope>
    <source>
        <strain evidence="2 3">JHSY0214</strain>
    </source>
</reference>
<dbReference type="EMBL" id="CP071794">
    <property type="protein sequence ID" value="QTD57372.1"/>
    <property type="molecule type" value="Genomic_DNA"/>
</dbReference>
<keyword evidence="1" id="KW-1133">Transmembrane helix</keyword>